<dbReference type="InterPro" id="IPR029787">
    <property type="entry name" value="Nucleotide_cyclase"/>
</dbReference>
<dbReference type="EMBL" id="JAAOIW010000012">
    <property type="protein sequence ID" value="NHN33494.1"/>
    <property type="molecule type" value="Genomic_DNA"/>
</dbReference>
<dbReference type="SMART" id="SM00267">
    <property type="entry name" value="GGDEF"/>
    <property type="match status" value="1"/>
</dbReference>
<keyword evidence="1" id="KW-0812">Transmembrane</keyword>
<feature type="transmembrane region" description="Helical" evidence="1">
    <location>
        <begin position="31"/>
        <end position="49"/>
    </location>
</feature>
<evidence type="ECO:0000313" key="3">
    <source>
        <dbReference type="EMBL" id="NHN33494.1"/>
    </source>
</evidence>
<protein>
    <submittedName>
        <fullName evidence="3">GGDEF domain-containing protein</fullName>
    </submittedName>
</protein>
<dbReference type="InterPro" id="IPR043128">
    <property type="entry name" value="Rev_trsase/Diguanyl_cyclase"/>
</dbReference>
<dbReference type="PANTHER" id="PTHR45138">
    <property type="entry name" value="REGULATORY COMPONENTS OF SENSORY TRANSDUCTION SYSTEM"/>
    <property type="match status" value="1"/>
</dbReference>
<sequence>MSLIAFTNACILIAISYVALKLKNRLFMERFELWSAPLLTGVACIIMMMQPHTVNGFAAVFYGVPVIMAGLRFGGIVAILSTLLPALYMYQFTESPTLLQIVQDLMAPAIASSLFHRKESASGYVNIPFLDGLKLCMLLGSVRILYNGYMQAGAALALYIDELFLFIIFTLVVTILIAMYNDDNRSLNLQRRLELQANQDGLTGLPNLRSFMTIAQNTVKLRPLSIMMIDIDNFKRFNDTYGHMQGDRLLCEVGQILRTTINEHDYAARYGGEEFIVLSHITDDVELSVYAQKLCKAVESHRSSSLEETNITISIGISISIRPQIDLLRIISEADEALYSSKHNGKNRSTLYSSMPLITSKNA</sequence>
<feature type="transmembrane region" description="Helical" evidence="1">
    <location>
        <begin position="69"/>
        <end position="90"/>
    </location>
</feature>
<keyword evidence="1" id="KW-0472">Membrane</keyword>
<proteinExistence type="predicted"/>
<organism evidence="3 4">
    <name type="scientific">Paenibacillus agricola</name>
    <dbReference type="NCBI Taxonomy" id="2716264"/>
    <lineage>
        <taxon>Bacteria</taxon>
        <taxon>Bacillati</taxon>
        <taxon>Bacillota</taxon>
        <taxon>Bacilli</taxon>
        <taxon>Bacillales</taxon>
        <taxon>Paenibacillaceae</taxon>
        <taxon>Paenibacillus</taxon>
    </lineage>
</organism>
<keyword evidence="4" id="KW-1185">Reference proteome</keyword>
<evidence type="ECO:0000256" key="1">
    <source>
        <dbReference type="SAM" id="Phobius"/>
    </source>
</evidence>
<dbReference type="PANTHER" id="PTHR45138:SF9">
    <property type="entry name" value="DIGUANYLATE CYCLASE DGCM-RELATED"/>
    <property type="match status" value="1"/>
</dbReference>
<feature type="transmembrane region" description="Helical" evidence="1">
    <location>
        <begin position="158"/>
        <end position="180"/>
    </location>
</feature>
<feature type="domain" description="GGDEF" evidence="2">
    <location>
        <begin position="222"/>
        <end position="354"/>
    </location>
</feature>
<evidence type="ECO:0000313" key="4">
    <source>
        <dbReference type="Proteomes" id="UP001165962"/>
    </source>
</evidence>
<dbReference type="InterPro" id="IPR000160">
    <property type="entry name" value="GGDEF_dom"/>
</dbReference>
<dbReference type="NCBIfam" id="TIGR00254">
    <property type="entry name" value="GGDEF"/>
    <property type="match status" value="1"/>
</dbReference>
<comment type="caution">
    <text evidence="3">The sequence shown here is derived from an EMBL/GenBank/DDBJ whole genome shotgun (WGS) entry which is preliminary data.</text>
</comment>
<dbReference type="RefSeq" id="WP_166153802.1">
    <property type="nucleotide sequence ID" value="NZ_JAAOIW010000012.1"/>
</dbReference>
<dbReference type="CDD" id="cd01949">
    <property type="entry name" value="GGDEF"/>
    <property type="match status" value="1"/>
</dbReference>
<gene>
    <name evidence="3" type="ORF">G9U52_27135</name>
</gene>
<dbReference type="SUPFAM" id="SSF55073">
    <property type="entry name" value="Nucleotide cyclase"/>
    <property type="match status" value="1"/>
</dbReference>
<feature type="transmembrane region" description="Helical" evidence="1">
    <location>
        <begin position="6"/>
        <end position="22"/>
    </location>
</feature>
<evidence type="ECO:0000259" key="2">
    <source>
        <dbReference type="PROSITE" id="PS50887"/>
    </source>
</evidence>
<dbReference type="PROSITE" id="PS50887">
    <property type="entry name" value="GGDEF"/>
    <property type="match status" value="1"/>
</dbReference>
<name>A0ABX0JAR5_9BACL</name>
<dbReference type="Pfam" id="PF00990">
    <property type="entry name" value="GGDEF"/>
    <property type="match status" value="1"/>
</dbReference>
<dbReference type="Gene3D" id="3.30.70.270">
    <property type="match status" value="1"/>
</dbReference>
<reference evidence="3" key="1">
    <citation type="submission" date="2020-03" db="EMBL/GenBank/DDBJ databases">
        <title>Draft sequencing of Paenibacilllus sp. S3N08.</title>
        <authorList>
            <person name="Kim D.-U."/>
        </authorList>
    </citation>
    <scope>NUCLEOTIDE SEQUENCE</scope>
    <source>
        <strain evidence="3">S3N08</strain>
    </source>
</reference>
<keyword evidence="1" id="KW-1133">Transmembrane helix</keyword>
<dbReference type="Proteomes" id="UP001165962">
    <property type="component" value="Unassembled WGS sequence"/>
</dbReference>
<accession>A0ABX0JAR5</accession>
<dbReference type="InterPro" id="IPR050469">
    <property type="entry name" value="Diguanylate_Cyclase"/>
</dbReference>